<dbReference type="InterPro" id="IPR035903">
    <property type="entry name" value="HesB-like_dom_sf"/>
</dbReference>
<dbReference type="InterPro" id="IPR050322">
    <property type="entry name" value="Fe-S_cluster_asmbl/transfer"/>
</dbReference>
<dbReference type="InterPro" id="IPR016092">
    <property type="entry name" value="ATAP"/>
</dbReference>
<dbReference type="GO" id="GO:0005829">
    <property type="term" value="C:cytosol"/>
    <property type="evidence" value="ECO:0007669"/>
    <property type="project" value="TreeGrafter"/>
</dbReference>
<dbReference type="PANTHER" id="PTHR10072">
    <property type="entry name" value="IRON-SULFUR CLUSTER ASSEMBLY PROTEIN"/>
    <property type="match status" value="1"/>
</dbReference>
<proteinExistence type="inferred from homology"/>
<organism evidence="3 4">
    <name type="scientific">Arenimonas malthae CC-JY-1</name>
    <dbReference type="NCBI Taxonomy" id="1384054"/>
    <lineage>
        <taxon>Bacteria</taxon>
        <taxon>Pseudomonadati</taxon>
        <taxon>Pseudomonadota</taxon>
        <taxon>Gammaproteobacteria</taxon>
        <taxon>Lysobacterales</taxon>
        <taxon>Lysobacteraceae</taxon>
        <taxon>Arenimonas</taxon>
    </lineage>
</organism>
<comment type="caution">
    <text evidence="3">The sequence shown here is derived from an EMBL/GenBank/DDBJ whole genome shotgun (WGS) entry which is preliminary data.</text>
</comment>
<dbReference type="RefSeq" id="WP_043801676.1">
    <property type="nucleotide sequence ID" value="NZ_AVCH01000104.1"/>
</dbReference>
<dbReference type="OrthoDB" id="9801228at2"/>
<evidence type="ECO:0000259" key="2">
    <source>
        <dbReference type="Pfam" id="PF01521"/>
    </source>
</evidence>
<dbReference type="PANTHER" id="PTHR10072:SF41">
    <property type="entry name" value="IRON-SULFUR CLUSTER ASSEMBLY 1 HOMOLOG, MITOCHONDRIAL"/>
    <property type="match status" value="1"/>
</dbReference>
<evidence type="ECO:0000313" key="4">
    <source>
        <dbReference type="Proteomes" id="UP000029392"/>
    </source>
</evidence>
<dbReference type="Pfam" id="PF01521">
    <property type="entry name" value="Fe-S_biosyn"/>
    <property type="match status" value="1"/>
</dbReference>
<dbReference type="eggNOG" id="COG0316">
    <property type="taxonomic scope" value="Bacteria"/>
</dbReference>
<dbReference type="PROSITE" id="PS01152">
    <property type="entry name" value="HESB"/>
    <property type="match status" value="1"/>
</dbReference>
<dbReference type="GO" id="GO:0016226">
    <property type="term" value="P:iron-sulfur cluster assembly"/>
    <property type="evidence" value="ECO:0007669"/>
    <property type="project" value="InterPro"/>
</dbReference>
<reference evidence="3 4" key="1">
    <citation type="submission" date="2013-09" db="EMBL/GenBank/DDBJ databases">
        <title>Genome sequencing of Arenimonas malthae.</title>
        <authorList>
            <person name="Chen F."/>
            <person name="Wang G."/>
        </authorList>
    </citation>
    <scope>NUCLEOTIDE SEQUENCE [LARGE SCALE GENOMIC DNA]</scope>
    <source>
        <strain evidence="3 4">CC-JY-1</strain>
    </source>
</reference>
<dbReference type="InterPro" id="IPR017870">
    <property type="entry name" value="FeS_cluster_insertion_CS"/>
</dbReference>
<evidence type="ECO:0000313" key="3">
    <source>
        <dbReference type="EMBL" id="KFN49949.1"/>
    </source>
</evidence>
<dbReference type="GO" id="GO:0051537">
    <property type="term" value="F:2 iron, 2 sulfur cluster binding"/>
    <property type="evidence" value="ECO:0007669"/>
    <property type="project" value="UniProtKB-ARBA"/>
</dbReference>
<accession>A0A091BGQ5</accession>
<sequence>MAITLTPAAADRIRSYLAETPGGIGLRFGVRKSGCTGFAYVVDIATAPGPDDTVFETDGVAVRVDAASLPQVDGTEIDFVSQGLNQQFVFRNPNVEDACGCGESFSTKADRAA</sequence>
<dbReference type="PATRIC" id="fig|1384054.3.peg.950"/>
<dbReference type="InterPro" id="IPR000361">
    <property type="entry name" value="ATAP_core_dom"/>
</dbReference>
<dbReference type="SUPFAM" id="SSF89360">
    <property type="entry name" value="HesB-like domain"/>
    <property type="match status" value="1"/>
</dbReference>
<comment type="similarity">
    <text evidence="1">Belongs to the HesB/IscA family.</text>
</comment>
<feature type="domain" description="Core" evidence="2">
    <location>
        <begin position="1"/>
        <end position="103"/>
    </location>
</feature>
<dbReference type="NCBIfam" id="TIGR00049">
    <property type="entry name" value="iron-sulfur cluster assembly accessory protein"/>
    <property type="match status" value="1"/>
</dbReference>
<evidence type="ECO:0000256" key="1">
    <source>
        <dbReference type="ARBA" id="ARBA00006718"/>
    </source>
</evidence>
<name>A0A091BGQ5_9GAMM</name>
<dbReference type="Proteomes" id="UP000029392">
    <property type="component" value="Unassembled WGS sequence"/>
</dbReference>
<dbReference type="STRING" id="1384054.N790_00875"/>
<dbReference type="EMBL" id="AVCH01000104">
    <property type="protein sequence ID" value="KFN49949.1"/>
    <property type="molecule type" value="Genomic_DNA"/>
</dbReference>
<gene>
    <name evidence="3" type="ORF">N790_00875</name>
</gene>
<dbReference type="Gene3D" id="2.60.300.12">
    <property type="entry name" value="HesB-like domain"/>
    <property type="match status" value="1"/>
</dbReference>
<protein>
    <recommendedName>
        <fullName evidence="2">Core domain-containing protein</fullName>
    </recommendedName>
</protein>
<dbReference type="AlphaFoldDB" id="A0A091BGQ5"/>
<keyword evidence="4" id="KW-1185">Reference proteome</keyword>